<feature type="domain" description="TMEM205-like" evidence="6">
    <location>
        <begin position="13"/>
        <end position="116"/>
    </location>
</feature>
<protein>
    <recommendedName>
        <fullName evidence="6">TMEM205-like domain-containing protein</fullName>
    </recommendedName>
</protein>
<dbReference type="GO" id="GO:0016020">
    <property type="term" value="C:membrane"/>
    <property type="evidence" value="ECO:0007669"/>
    <property type="project" value="UniProtKB-SubCell"/>
</dbReference>
<dbReference type="AlphaFoldDB" id="A0A1W1WU11"/>
<evidence type="ECO:0000256" key="3">
    <source>
        <dbReference type="ARBA" id="ARBA00022989"/>
    </source>
</evidence>
<feature type="transmembrane region" description="Helical" evidence="5">
    <location>
        <begin position="86"/>
        <end position="105"/>
    </location>
</feature>
<organism evidence="7 8">
    <name type="scientific">Nitratiruptor tergarcus DSM 16512</name>
    <dbReference type="NCBI Taxonomy" id="1069081"/>
    <lineage>
        <taxon>Bacteria</taxon>
        <taxon>Pseudomonadati</taxon>
        <taxon>Campylobacterota</taxon>
        <taxon>Epsilonproteobacteria</taxon>
        <taxon>Nautiliales</taxon>
        <taxon>Nitratiruptoraceae</taxon>
        <taxon>Nitratiruptor</taxon>
    </lineage>
</organism>
<proteinExistence type="predicted"/>
<name>A0A1W1WU11_9BACT</name>
<keyword evidence="3 5" id="KW-1133">Transmembrane helix</keyword>
<comment type="subcellular location">
    <subcellularLocation>
        <location evidence="1">Membrane</location>
    </subcellularLocation>
</comment>
<reference evidence="8" key="1">
    <citation type="submission" date="2017-04" db="EMBL/GenBank/DDBJ databases">
        <authorList>
            <person name="Varghese N."/>
            <person name="Submissions S."/>
        </authorList>
    </citation>
    <scope>NUCLEOTIDE SEQUENCE [LARGE SCALE GENOMIC DNA]</scope>
    <source>
        <strain evidence="8">DSM 16512</strain>
    </source>
</reference>
<keyword evidence="8" id="KW-1185">Reference proteome</keyword>
<dbReference type="STRING" id="1069081.SAMN05660197_1636"/>
<evidence type="ECO:0000313" key="8">
    <source>
        <dbReference type="Proteomes" id="UP000192602"/>
    </source>
</evidence>
<sequence length="158" mass="17695">MRRWIDIVYMIILGIGLGLVLTLGALVAPVIFHANDYLGTLLLSHYQKGLLMTAIFVKSNYVLNFIAALIILREGYGYKSFERDKIIIPAAATAVLMIFLFTLYYTKEIVALQALGEQVTQSETFINIHKASELDFGLLALSLTLLLGRRLYLYCKGS</sequence>
<evidence type="ECO:0000256" key="2">
    <source>
        <dbReference type="ARBA" id="ARBA00022692"/>
    </source>
</evidence>
<feature type="transmembrane region" description="Helical" evidence="5">
    <location>
        <begin position="51"/>
        <end position="74"/>
    </location>
</feature>
<evidence type="ECO:0000313" key="7">
    <source>
        <dbReference type="EMBL" id="SMC09814.1"/>
    </source>
</evidence>
<evidence type="ECO:0000256" key="1">
    <source>
        <dbReference type="ARBA" id="ARBA00004370"/>
    </source>
</evidence>
<accession>A0A1W1WU11</accession>
<dbReference type="EMBL" id="FWWZ01000001">
    <property type="protein sequence ID" value="SMC09814.1"/>
    <property type="molecule type" value="Genomic_DNA"/>
</dbReference>
<keyword evidence="4 5" id="KW-0472">Membrane</keyword>
<evidence type="ECO:0000256" key="4">
    <source>
        <dbReference type="ARBA" id="ARBA00023136"/>
    </source>
</evidence>
<dbReference type="RefSeq" id="WP_084276081.1">
    <property type="nucleotide sequence ID" value="NZ_AP026671.1"/>
</dbReference>
<evidence type="ECO:0000256" key="5">
    <source>
        <dbReference type="SAM" id="Phobius"/>
    </source>
</evidence>
<feature type="transmembrane region" description="Helical" evidence="5">
    <location>
        <begin position="136"/>
        <end position="155"/>
    </location>
</feature>
<dbReference type="Proteomes" id="UP000192602">
    <property type="component" value="Unassembled WGS sequence"/>
</dbReference>
<evidence type="ECO:0000259" key="6">
    <source>
        <dbReference type="Pfam" id="PF13664"/>
    </source>
</evidence>
<gene>
    <name evidence="7" type="ORF">SAMN05660197_1636</name>
</gene>
<dbReference type="OrthoDB" id="5362812at2"/>
<feature type="transmembrane region" description="Helical" evidence="5">
    <location>
        <begin position="7"/>
        <end position="31"/>
    </location>
</feature>
<dbReference type="InterPro" id="IPR025423">
    <property type="entry name" value="TMEM205-like"/>
</dbReference>
<keyword evidence="2 5" id="KW-0812">Transmembrane</keyword>
<dbReference type="Pfam" id="PF13664">
    <property type="entry name" value="DUF4149"/>
    <property type="match status" value="1"/>
</dbReference>